<feature type="domain" description="EAL" evidence="1">
    <location>
        <begin position="616"/>
        <end position="862"/>
    </location>
</feature>
<dbReference type="CDD" id="cd01949">
    <property type="entry name" value="GGDEF"/>
    <property type="match status" value="1"/>
</dbReference>
<evidence type="ECO:0000259" key="2">
    <source>
        <dbReference type="PROSITE" id="PS50887"/>
    </source>
</evidence>
<reference evidence="4" key="1">
    <citation type="journal article" date="2019" name="Int. J. Syst. Evol. Microbiol.">
        <title>The Global Catalogue of Microorganisms (GCM) 10K type strain sequencing project: providing services to taxonomists for standard genome sequencing and annotation.</title>
        <authorList>
            <consortium name="The Broad Institute Genomics Platform"/>
            <consortium name="The Broad Institute Genome Sequencing Center for Infectious Disease"/>
            <person name="Wu L."/>
            <person name="Ma J."/>
        </authorList>
    </citation>
    <scope>NUCLEOTIDE SEQUENCE [LARGE SCALE GENOMIC DNA]</scope>
    <source>
        <strain evidence="4">KCTC 52473</strain>
    </source>
</reference>
<dbReference type="InterPro" id="IPR003018">
    <property type="entry name" value="GAF"/>
</dbReference>
<dbReference type="SMART" id="SM00052">
    <property type="entry name" value="EAL"/>
    <property type="match status" value="1"/>
</dbReference>
<proteinExistence type="predicted"/>
<accession>A0ABV7FV17</accession>
<dbReference type="Pfam" id="PF00563">
    <property type="entry name" value="EAL"/>
    <property type="match status" value="1"/>
</dbReference>
<dbReference type="InterPro" id="IPR043128">
    <property type="entry name" value="Rev_trsase/Diguanyl_cyclase"/>
</dbReference>
<gene>
    <name evidence="3" type="ORF">ACFOHL_15850</name>
</gene>
<dbReference type="RefSeq" id="WP_376921216.1">
    <property type="nucleotide sequence ID" value="NZ_JBHRSW010000047.1"/>
</dbReference>
<evidence type="ECO:0000259" key="1">
    <source>
        <dbReference type="PROSITE" id="PS50883"/>
    </source>
</evidence>
<dbReference type="InterPro" id="IPR001633">
    <property type="entry name" value="EAL_dom"/>
</dbReference>
<dbReference type="SUPFAM" id="SSF55781">
    <property type="entry name" value="GAF domain-like"/>
    <property type="match status" value="2"/>
</dbReference>
<dbReference type="InterPro" id="IPR029787">
    <property type="entry name" value="Nucleotide_cyclase"/>
</dbReference>
<dbReference type="InterPro" id="IPR029016">
    <property type="entry name" value="GAF-like_dom_sf"/>
</dbReference>
<dbReference type="SMART" id="SM00065">
    <property type="entry name" value="GAF"/>
    <property type="match status" value="2"/>
</dbReference>
<keyword evidence="3" id="KW-0808">Transferase</keyword>
<dbReference type="PROSITE" id="PS50887">
    <property type="entry name" value="GGDEF"/>
    <property type="match status" value="1"/>
</dbReference>
<dbReference type="InterPro" id="IPR000160">
    <property type="entry name" value="GGDEF_dom"/>
</dbReference>
<keyword evidence="3" id="KW-0548">Nucleotidyltransferase</keyword>
<feature type="domain" description="GGDEF" evidence="2">
    <location>
        <begin position="474"/>
        <end position="607"/>
    </location>
</feature>
<organism evidence="3 4">
    <name type="scientific">Agaribacter flavus</name>
    <dbReference type="NCBI Taxonomy" id="1902781"/>
    <lineage>
        <taxon>Bacteria</taxon>
        <taxon>Pseudomonadati</taxon>
        <taxon>Pseudomonadota</taxon>
        <taxon>Gammaproteobacteria</taxon>
        <taxon>Alteromonadales</taxon>
        <taxon>Alteromonadaceae</taxon>
        <taxon>Agaribacter</taxon>
    </lineage>
</organism>
<dbReference type="Gene3D" id="3.30.70.270">
    <property type="match status" value="1"/>
</dbReference>
<dbReference type="GO" id="GO:0052621">
    <property type="term" value="F:diguanylate cyclase activity"/>
    <property type="evidence" value="ECO:0007669"/>
    <property type="project" value="UniProtKB-EC"/>
</dbReference>
<dbReference type="CDD" id="cd01948">
    <property type="entry name" value="EAL"/>
    <property type="match status" value="1"/>
</dbReference>
<keyword evidence="4" id="KW-1185">Reference proteome</keyword>
<dbReference type="PROSITE" id="PS50883">
    <property type="entry name" value="EAL"/>
    <property type="match status" value="1"/>
</dbReference>
<dbReference type="EC" id="2.7.7.65" evidence="3"/>
<dbReference type="SUPFAM" id="SSF141868">
    <property type="entry name" value="EAL domain-like"/>
    <property type="match status" value="1"/>
</dbReference>
<protein>
    <submittedName>
        <fullName evidence="3">Diguanylate cyclase domain-containing protein</fullName>
        <ecNumber evidence="3">2.7.7.65</ecNumber>
    </submittedName>
</protein>
<name>A0ABV7FV17_9ALTE</name>
<dbReference type="NCBIfam" id="TIGR00254">
    <property type="entry name" value="GGDEF"/>
    <property type="match status" value="1"/>
</dbReference>
<dbReference type="SMART" id="SM00267">
    <property type="entry name" value="GGDEF"/>
    <property type="match status" value="1"/>
</dbReference>
<comment type="caution">
    <text evidence="3">The sequence shown here is derived from an EMBL/GenBank/DDBJ whole genome shotgun (WGS) entry which is preliminary data.</text>
</comment>
<dbReference type="Pfam" id="PF13185">
    <property type="entry name" value="GAF_2"/>
    <property type="match status" value="2"/>
</dbReference>
<evidence type="ECO:0000313" key="4">
    <source>
        <dbReference type="Proteomes" id="UP001595478"/>
    </source>
</evidence>
<dbReference type="Gene3D" id="3.20.20.450">
    <property type="entry name" value="EAL domain"/>
    <property type="match status" value="1"/>
</dbReference>
<dbReference type="Gene3D" id="3.30.450.40">
    <property type="match status" value="2"/>
</dbReference>
<dbReference type="Pfam" id="PF00990">
    <property type="entry name" value="GGDEF"/>
    <property type="match status" value="1"/>
</dbReference>
<dbReference type="Proteomes" id="UP001595478">
    <property type="component" value="Unassembled WGS sequence"/>
</dbReference>
<sequence>MAEQEVIGELSESELRALVPQLQQLTERYKRAENIQKALFAISELSSSVLSLESLYEEIHKIVQNFMEADNFFVAFNDQDHEQITFAYFVDEYDEEVVSSLSYDQIKNGVTAYILKSNEPLILTQENYLDICRQKGFEILGSPPVDLIGVPITKGDKVIGAMVVQSYNQSVRYNQDDHEILVFISQHIVTTVDRVKNREIIEDTIHKRTRELQRTNARLTEEISERKRVESLQQALFEISEQSSSSDEDIVVFYQKIHNILMRLLVAPNCYIAELDEKNEILTFPYFVGSNNDNNVPRQLKLGLTEYVIKKKTTVLLNPSKIAVLKDKQEVDAFTADKMIETGNSWLGAPLLINGKVQGVIAVQTYGSGAEYNEGDQNILRFVSQHIAVAIERRQASQNLLRYNQQLSDMVKERTAELNHSNQSLKKQIEQRKEVELKLIYEAHHDSLTGLPNRVMFNSRVDLAIASKSRHTDYNFALLFIDLDRFKNINDTLGHHAGDEFLIEVAKRITECKRSHDLLARLGGDEFVVLLDSFLSLKDVEQIAQRIVDSISAPFFIEGKEVYSGASIGIAEISLEYETADQVLRDADAAMYQAKSLGRNRFVFFDISMRNQLIKEVDLENNFRKAFSQHDFSYFIQAIVSAVDDDILYHEFTIAWHYEPGKLLMRSEFWELANKTGLTHSINRFLIEMAFVQLKKWKKNKATAENKLGLTLSVEHLLHKASYEALIQQLEWSEIDSSLLVIELSESAITKFPKYLPSVLNKLHALGVTLVLDNFGNESGSLTHLLKYDFDFIKLNAALVNTFSMSYKYHKLVESIILVANNMGIQVIADGVLDEATQQELLLVDCHYLQGPVASPAEQIEL</sequence>
<dbReference type="PANTHER" id="PTHR44757">
    <property type="entry name" value="DIGUANYLATE CYCLASE DGCP"/>
    <property type="match status" value="1"/>
</dbReference>
<evidence type="ECO:0000313" key="3">
    <source>
        <dbReference type="EMBL" id="MFC3123096.1"/>
    </source>
</evidence>
<dbReference type="SUPFAM" id="SSF55073">
    <property type="entry name" value="Nucleotide cyclase"/>
    <property type="match status" value="1"/>
</dbReference>
<dbReference type="InterPro" id="IPR052155">
    <property type="entry name" value="Biofilm_reg_signaling"/>
</dbReference>
<dbReference type="InterPro" id="IPR035919">
    <property type="entry name" value="EAL_sf"/>
</dbReference>
<dbReference type="PANTHER" id="PTHR44757:SF2">
    <property type="entry name" value="BIOFILM ARCHITECTURE MAINTENANCE PROTEIN MBAA"/>
    <property type="match status" value="1"/>
</dbReference>
<dbReference type="EMBL" id="JBHRSW010000047">
    <property type="protein sequence ID" value="MFC3123096.1"/>
    <property type="molecule type" value="Genomic_DNA"/>
</dbReference>